<protein>
    <submittedName>
        <fullName evidence="3">Predicted thiol-disulfide isomerase/thioredoxin</fullName>
    </submittedName>
</protein>
<proteinExistence type="predicted"/>
<dbReference type="PANTHER" id="PTHR32234">
    <property type="entry name" value="THIOL:DISULFIDE INTERCHANGE PROTEIN DSBD"/>
    <property type="match status" value="1"/>
</dbReference>
<reference evidence="3" key="2">
    <citation type="submission" date="2005-12" db="EMBL/GenBank/DDBJ databases">
        <authorList>
            <person name="Sabehi G."/>
            <person name="Beja O."/>
        </authorList>
    </citation>
    <scope>NUCLEOTIDE SEQUENCE</scope>
</reference>
<dbReference type="PANTHER" id="PTHR32234:SF0">
    <property type="entry name" value="THIOL:DISULFIDE INTERCHANGE PROTEIN DSBD"/>
    <property type="match status" value="1"/>
</dbReference>
<evidence type="ECO:0000256" key="1">
    <source>
        <dbReference type="SAM" id="SignalP"/>
    </source>
</evidence>
<dbReference type="GO" id="GO:0045454">
    <property type="term" value="P:cell redox homeostasis"/>
    <property type="evidence" value="ECO:0007669"/>
    <property type="project" value="TreeGrafter"/>
</dbReference>
<dbReference type="GO" id="GO:0015035">
    <property type="term" value="F:protein-disulfide reductase activity"/>
    <property type="evidence" value="ECO:0007669"/>
    <property type="project" value="TreeGrafter"/>
</dbReference>
<dbReference type="InterPro" id="IPR028250">
    <property type="entry name" value="DsbDN"/>
</dbReference>
<dbReference type="AlphaFoldDB" id="Q6Q931"/>
<name>Q6Q931_9GAMM</name>
<evidence type="ECO:0000259" key="2">
    <source>
        <dbReference type="Pfam" id="PF11412"/>
    </source>
</evidence>
<feature type="chain" id="PRO_5004278790" evidence="1">
    <location>
        <begin position="21"/>
        <end position="138"/>
    </location>
</feature>
<accession>Q6Q931</accession>
<reference evidence="3" key="1">
    <citation type="journal article" date="2004" name="Environ. Microbiol.">
        <title>Different SAR86 subgroups harbour divergent proteorhodopsins.</title>
        <authorList>
            <person name="Sabehi G."/>
            <person name="Beja O."/>
            <person name="Suzuki M.T."/>
            <person name="Preston C.M."/>
            <person name="DeLong E.F."/>
        </authorList>
    </citation>
    <scope>NUCLEOTIDE SEQUENCE</scope>
</reference>
<evidence type="ECO:0000313" key="3">
    <source>
        <dbReference type="EMBL" id="AAS73062.1"/>
    </source>
</evidence>
<dbReference type="Pfam" id="PF11412">
    <property type="entry name" value="DsbD_N"/>
    <property type="match status" value="1"/>
</dbReference>
<gene>
    <name evidence="3" type="ORF">Red20E09_33</name>
</gene>
<dbReference type="GO" id="GO:0016853">
    <property type="term" value="F:isomerase activity"/>
    <property type="evidence" value="ECO:0007669"/>
    <property type="project" value="UniProtKB-KW"/>
</dbReference>
<dbReference type="InterPro" id="IPR036929">
    <property type="entry name" value="DsbDN_sf"/>
</dbReference>
<sequence>MKKLIILVAMLNVSSINISAEEELLFNLKNNKILPANEAFKLETSLMQDTLKIKWIIEDEYYLYLNSIKVMANKEPIKHKILDSKVLDHEDIFFGKTKILKDKLVISIKNSPFKSLEVSYQGCSEQGFCYPIQKVTII</sequence>
<organism evidence="3">
    <name type="scientific">uncultured marine gamma proteobacterium EBAC20E09</name>
    <dbReference type="NCBI Taxonomy" id="266134"/>
    <lineage>
        <taxon>Bacteria</taxon>
        <taxon>Pseudomonadati</taxon>
        <taxon>Pseudomonadota</taxon>
        <taxon>Gammaproteobacteria</taxon>
        <taxon>SAR86 cluster</taxon>
        <taxon>environmental samples</taxon>
    </lineage>
</organism>
<feature type="domain" description="Thiol:disulfide interchange protein DsbD N-terminal" evidence="2">
    <location>
        <begin position="31"/>
        <end position="136"/>
    </location>
</feature>
<dbReference type="SUPFAM" id="SSF74863">
    <property type="entry name" value="Thiol:disulfide interchange protein DsbD, N-terminal domain (DsbD-alpha)"/>
    <property type="match status" value="1"/>
</dbReference>
<feature type="signal peptide" evidence="1">
    <location>
        <begin position="1"/>
        <end position="20"/>
    </location>
</feature>
<keyword evidence="3" id="KW-0413">Isomerase</keyword>
<dbReference type="Gene3D" id="2.60.40.1250">
    <property type="entry name" value="Thiol:disulfide interchange protein DsbD, N-terminal domain"/>
    <property type="match status" value="1"/>
</dbReference>
<dbReference type="EMBL" id="AY552545">
    <property type="protein sequence ID" value="AAS73062.1"/>
    <property type="molecule type" value="Genomic_DNA"/>
</dbReference>
<keyword evidence="1" id="KW-0732">Signal</keyword>